<dbReference type="EMBL" id="RJQC01000001">
    <property type="protein sequence ID" value="RNM31716.1"/>
    <property type="molecule type" value="Genomic_DNA"/>
</dbReference>
<sequence>MNGYSTWIALVCFVLLMQIMSVLSLETLQQVALVQCGKQNVIDLSCISYAKAMIRQNQMALRCGTSRMDEKNVSIDGISVSFHDHKTYVECTYAKANRIVTMKIYYDDQAIISMDIDSVLKKR</sequence>
<gene>
    <name evidence="1" type="ORF">EDX97_03955</name>
</gene>
<protein>
    <recommendedName>
        <fullName evidence="3">DUF4320 family protein</fullName>
    </recommendedName>
</protein>
<accession>A0A3N0I545</accession>
<keyword evidence="2" id="KW-1185">Reference proteome</keyword>
<evidence type="ECO:0008006" key="3">
    <source>
        <dbReference type="Google" id="ProtNLM"/>
    </source>
</evidence>
<comment type="caution">
    <text evidence="1">The sequence shown here is derived from an EMBL/GenBank/DDBJ whole genome shotgun (WGS) entry which is preliminary data.</text>
</comment>
<reference evidence="1 2" key="1">
    <citation type="submission" date="2018-11" db="EMBL/GenBank/DDBJ databases">
        <title>Clostridium sp. nov., a member of the family Erysipelotrichaceae isolated from pig faeces.</title>
        <authorList>
            <person name="Chang Y.-H."/>
        </authorList>
    </citation>
    <scope>NUCLEOTIDE SEQUENCE [LARGE SCALE GENOMIC DNA]</scope>
    <source>
        <strain evidence="1 2">YH-panp20</strain>
    </source>
</reference>
<dbReference type="Proteomes" id="UP000276568">
    <property type="component" value="Unassembled WGS sequence"/>
</dbReference>
<name>A0A3N0I545_9FIRM</name>
<dbReference type="RefSeq" id="WP_128519875.1">
    <property type="nucleotide sequence ID" value="NZ_CAUWBR010000017.1"/>
</dbReference>
<evidence type="ECO:0000313" key="1">
    <source>
        <dbReference type="EMBL" id="RNM31716.1"/>
    </source>
</evidence>
<evidence type="ECO:0000313" key="2">
    <source>
        <dbReference type="Proteomes" id="UP000276568"/>
    </source>
</evidence>
<organism evidence="1 2">
    <name type="scientific">Absicoccus porci</name>
    <dbReference type="NCBI Taxonomy" id="2486576"/>
    <lineage>
        <taxon>Bacteria</taxon>
        <taxon>Bacillati</taxon>
        <taxon>Bacillota</taxon>
        <taxon>Erysipelotrichia</taxon>
        <taxon>Erysipelotrichales</taxon>
        <taxon>Erysipelotrichaceae</taxon>
        <taxon>Absicoccus</taxon>
    </lineage>
</organism>
<proteinExistence type="predicted"/>
<dbReference type="AlphaFoldDB" id="A0A3N0I545"/>